<dbReference type="SUPFAM" id="SSF53474">
    <property type="entry name" value="alpha/beta-Hydrolases"/>
    <property type="match status" value="1"/>
</dbReference>
<dbReference type="RefSeq" id="WP_025293677.1">
    <property type="nucleotide sequence ID" value="NZ_CP006644.1"/>
</dbReference>
<dbReference type="ESTHER" id="9sphn-w0aek2">
    <property type="family name" value="Duf_3089"/>
</dbReference>
<gene>
    <name evidence="1" type="ORF">NX02_19235</name>
</gene>
<accession>W0AEK2</accession>
<dbReference type="AlphaFoldDB" id="W0AEK2"/>
<reference evidence="1 2" key="1">
    <citation type="submission" date="2013-07" db="EMBL/GenBank/DDBJ databases">
        <title>Completed genome of Sphingomonas sanxanigenens NX02.</title>
        <authorList>
            <person name="Ma T."/>
            <person name="Huang H."/>
            <person name="Wu M."/>
            <person name="Li X."/>
            <person name="Li G."/>
        </authorList>
    </citation>
    <scope>NUCLEOTIDE SEQUENCE [LARGE SCALE GENOMIC DNA]</scope>
    <source>
        <strain evidence="1 2">NX02</strain>
    </source>
</reference>
<dbReference type="PATRIC" id="fig|1123269.5.peg.3765"/>
<dbReference type="HOGENOM" id="CLU_054175_0_0_5"/>
<sequence length="304" mass="33125">MTAVNEANAPADVFFVHPTTLSDKTVWNAPFDAADDMVELEPSVLTGQLSVFNGCCRLFAPHYRQASLPGLEDRQASGLAYSDVARAFRHFIARESNGRPFIIASHSQGSGHAVELLQREIIGTPLQGRMVAAYLIGGYVPRAFADIGVPVCDNPRQTGCVLSYNASKGGRLARMVIEGKEYWWQGKWRQQGDPEAICVDPLTWRADGSGTSAANKGSLPLPKAPFPQKAGPLASLTPRLTGAICRNQMLEVQLAPSAPKGFSDMLSMLAGSYHLNDYGLFYVNLRENATDRVAAWHAAYRNRD</sequence>
<name>W0AEK2_9SPHN</name>
<dbReference type="OrthoDB" id="9794645at2"/>
<dbReference type="EMBL" id="CP006644">
    <property type="protein sequence ID" value="AHE55511.1"/>
    <property type="molecule type" value="Genomic_DNA"/>
</dbReference>
<dbReference type="Proteomes" id="UP000018851">
    <property type="component" value="Chromosome"/>
</dbReference>
<organism evidence="1 2">
    <name type="scientific">Sphingomonas sanxanigenens DSM 19645 = NX02</name>
    <dbReference type="NCBI Taxonomy" id="1123269"/>
    <lineage>
        <taxon>Bacteria</taxon>
        <taxon>Pseudomonadati</taxon>
        <taxon>Pseudomonadota</taxon>
        <taxon>Alphaproteobacteria</taxon>
        <taxon>Sphingomonadales</taxon>
        <taxon>Sphingomonadaceae</taxon>
        <taxon>Sphingomonas</taxon>
    </lineage>
</organism>
<dbReference type="eggNOG" id="COG2267">
    <property type="taxonomic scope" value="Bacteria"/>
</dbReference>
<dbReference type="STRING" id="1123269.NX02_19235"/>
<dbReference type="KEGG" id="ssan:NX02_19235"/>
<keyword evidence="2" id="KW-1185">Reference proteome</keyword>
<evidence type="ECO:0000313" key="2">
    <source>
        <dbReference type="Proteomes" id="UP000018851"/>
    </source>
</evidence>
<dbReference type="InterPro" id="IPR021440">
    <property type="entry name" value="DUF3089"/>
</dbReference>
<proteinExistence type="predicted"/>
<dbReference type="Pfam" id="PF11288">
    <property type="entry name" value="DUF3089"/>
    <property type="match status" value="1"/>
</dbReference>
<evidence type="ECO:0008006" key="3">
    <source>
        <dbReference type="Google" id="ProtNLM"/>
    </source>
</evidence>
<protein>
    <recommendedName>
        <fullName evidence="3">DUF3089 domain-containing protein</fullName>
    </recommendedName>
</protein>
<dbReference type="InterPro" id="IPR029058">
    <property type="entry name" value="AB_hydrolase_fold"/>
</dbReference>
<evidence type="ECO:0000313" key="1">
    <source>
        <dbReference type="EMBL" id="AHE55511.1"/>
    </source>
</evidence>